<evidence type="ECO:0000256" key="1">
    <source>
        <dbReference type="ARBA" id="ARBA00022860"/>
    </source>
</evidence>
<protein>
    <submittedName>
        <fullName evidence="2">Myosin-1</fullName>
    </submittedName>
</protein>
<dbReference type="AlphaFoldDB" id="A0A314Z962"/>
<dbReference type="PROSITE" id="PS50096">
    <property type="entry name" value="IQ"/>
    <property type="match status" value="2"/>
</dbReference>
<comment type="caution">
    <text evidence="2">The sequence shown here is derived from an EMBL/GenBank/DDBJ whole genome shotgun (WGS) entry which is preliminary data.</text>
</comment>
<reference evidence="2 3" key="1">
    <citation type="submission" date="2018-02" db="EMBL/GenBank/DDBJ databases">
        <title>Draft genome of wild Prunus yedoensis var. nudiflora.</title>
        <authorList>
            <person name="Baek S."/>
            <person name="Kim J.-H."/>
            <person name="Choi K."/>
            <person name="Kim G.-B."/>
            <person name="Cho A."/>
            <person name="Jang H."/>
            <person name="Shin C.-H."/>
            <person name="Yu H.-J."/>
            <person name="Mun J.-H."/>
        </authorList>
    </citation>
    <scope>NUCLEOTIDE SEQUENCE [LARGE SCALE GENOMIC DNA]</scope>
    <source>
        <strain evidence="3">cv. Jeju island</strain>
        <tissue evidence="2">Leaf</tissue>
    </source>
</reference>
<dbReference type="InterPro" id="IPR000048">
    <property type="entry name" value="IQ_motif_EF-hand-BS"/>
</dbReference>
<dbReference type="Gene3D" id="1.20.5.190">
    <property type="match status" value="1"/>
</dbReference>
<dbReference type="Pfam" id="PF00612">
    <property type="entry name" value="IQ"/>
    <property type="match status" value="3"/>
</dbReference>
<sequence length="104" mass="12289">MSVATKFKIGVLEDTRNRTLHGILRVQSCFRGHQARCYLKELRRGIATLQSFVRAEKTRKEYTILLQRHRSAVIIQKQMKSRIERRKFKNIYDASVVIQSARQQ</sequence>
<dbReference type="InterPro" id="IPR027417">
    <property type="entry name" value="P-loop_NTPase"/>
</dbReference>
<name>A0A314Z962_PRUYE</name>
<accession>A0A314Z962</accession>
<keyword evidence="1" id="KW-0112">Calmodulin-binding</keyword>
<evidence type="ECO:0000313" key="3">
    <source>
        <dbReference type="Proteomes" id="UP000250321"/>
    </source>
</evidence>
<dbReference type="STRING" id="2094558.A0A314Z962"/>
<dbReference type="SUPFAM" id="SSF52540">
    <property type="entry name" value="P-loop containing nucleoside triphosphate hydrolases"/>
    <property type="match status" value="1"/>
</dbReference>
<organism evidence="2 3">
    <name type="scientific">Prunus yedoensis var. nudiflora</name>
    <dbReference type="NCBI Taxonomy" id="2094558"/>
    <lineage>
        <taxon>Eukaryota</taxon>
        <taxon>Viridiplantae</taxon>
        <taxon>Streptophyta</taxon>
        <taxon>Embryophyta</taxon>
        <taxon>Tracheophyta</taxon>
        <taxon>Spermatophyta</taxon>
        <taxon>Magnoliopsida</taxon>
        <taxon>eudicotyledons</taxon>
        <taxon>Gunneridae</taxon>
        <taxon>Pentapetalae</taxon>
        <taxon>rosids</taxon>
        <taxon>fabids</taxon>
        <taxon>Rosales</taxon>
        <taxon>Rosaceae</taxon>
        <taxon>Amygdaloideae</taxon>
        <taxon>Amygdaleae</taxon>
        <taxon>Prunus</taxon>
    </lineage>
</organism>
<dbReference type="GO" id="GO:0005516">
    <property type="term" value="F:calmodulin binding"/>
    <property type="evidence" value="ECO:0007669"/>
    <property type="project" value="UniProtKB-KW"/>
</dbReference>
<dbReference type="EMBL" id="PJQY01001901">
    <property type="protein sequence ID" value="PQP98355.1"/>
    <property type="molecule type" value="Genomic_DNA"/>
</dbReference>
<proteinExistence type="predicted"/>
<gene>
    <name evidence="2" type="ORF">Pyn_18091</name>
</gene>
<dbReference type="SMART" id="SM00015">
    <property type="entry name" value="IQ"/>
    <property type="match status" value="3"/>
</dbReference>
<evidence type="ECO:0000313" key="2">
    <source>
        <dbReference type="EMBL" id="PQP98355.1"/>
    </source>
</evidence>
<dbReference type="OrthoDB" id="6108017at2759"/>
<dbReference type="Proteomes" id="UP000250321">
    <property type="component" value="Unassembled WGS sequence"/>
</dbReference>
<keyword evidence="3" id="KW-1185">Reference proteome</keyword>